<dbReference type="AlphaFoldDB" id="A0A9X1LI17"/>
<sequence length="221" mass="25803">MVKQLEILTLILLFPVICISQINQFDDQGRRNGPWKVNFEGTNKPKFEGAFQNGKETGIFKFYKKGFYEHPTAIMDFEKAQDSVHVTYYTQKGKPISEGMMLEKKREGKWIYYHQKSDSIMMTEIYKNDKLDGLQKTYFPNGKLAEKTKYLNGEKDGESFIYADNGKVTKELHYKKGELHGPANYYTPEGIKTIEGQYTEGRKSGNWKYFSEGKLEREEDY</sequence>
<dbReference type="InterPro" id="IPR011652">
    <property type="entry name" value="MORN_2"/>
</dbReference>
<reference evidence="1" key="1">
    <citation type="submission" date="2021-10" db="EMBL/GenBank/DDBJ databases">
        <title>Gramella sp. ASW11-100T, isolated from marine sediment.</title>
        <authorList>
            <person name="Xia C."/>
        </authorList>
    </citation>
    <scope>NUCLEOTIDE SEQUENCE</scope>
    <source>
        <strain evidence="1">ASW11-100</strain>
    </source>
</reference>
<dbReference type="PANTHER" id="PTHR33706">
    <property type="entry name" value="MORN VARIANT REPEAT PROTEIN"/>
    <property type="match status" value="1"/>
</dbReference>
<organism evidence="1 2">
    <name type="scientific">Christiangramia sediminis</name>
    <dbReference type="NCBI Taxonomy" id="2881336"/>
    <lineage>
        <taxon>Bacteria</taxon>
        <taxon>Pseudomonadati</taxon>
        <taxon>Bacteroidota</taxon>
        <taxon>Flavobacteriia</taxon>
        <taxon>Flavobacteriales</taxon>
        <taxon>Flavobacteriaceae</taxon>
        <taxon>Christiangramia</taxon>
    </lineage>
</organism>
<accession>A0A9X1LI17</accession>
<dbReference type="Pfam" id="PF07661">
    <property type="entry name" value="MORN_2"/>
    <property type="match status" value="2"/>
</dbReference>
<dbReference type="Gene3D" id="2.20.110.10">
    <property type="entry name" value="Histone H3 K4-specific methyltransferase SET7/9 N-terminal domain"/>
    <property type="match status" value="2"/>
</dbReference>
<dbReference type="SUPFAM" id="SSF82185">
    <property type="entry name" value="Histone H3 K4-specific methyltransferase SET7/9 N-terminal domain"/>
    <property type="match status" value="1"/>
</dbReference>
<name>A0A9X1LI17_9FLAO</name>
<comment type="caution">
    <text evidence="1">The sequence shown here is derived from an EMBL/GenBank/DDBJ whole genome shotgun (WGS) entry which is preliminary data.</text>
</comment>
<evidence type="ECO:0000313" key="2">
    <source>
        <dbReference type="Proteomes" id="UP001139414"/>
    </source>
</evidence>
<dbReference type="Proteomes" id="UP001139414">
    <property type="component" value="Unassembled WGS sequence"/>
</dbReference>
<gene>
    <name evidence="1" type="ORF">LGQ90_05875</name>
</gene>
<dbReference type="EMBL" id="JAJBZG010000002">
    <property type="protein sequence ID" value="MCB7480791.1"/>
    <property type="molecule type" value="Genomic_DNA"/>
</dbReference>
<dbReference type="PANTHER" id="PTHR33706:SF1">
    <property type="entry name" value="TPR REPEAT PROTEIN"/>
    <property type="match status" value="1"/>
</dbReference>
<keyword evidence="2" id="KW-1185">Reference proteome</keyword>
<protein>
    <submittedName>
        <fullName evidence="1">Aspartic peptidase</fullName>
    </submittedName>
</protein>
<evidence type="ECO:0000313" key="1">
    <source>
        <dbReference type="EMBL" id="MCB7480791.1"/>
    </source>
</evidence>
<proteinExistence type="predicted"/>
<dbReference type="RefSeq" id="WP_229339144.1">
    <property type="nucleotide sequence ID" value="NZ_JAJBZG010000002.1"/>
</dbReference>